<keyword evidence="3" id="KW-0012">Acyltransferase</keyword>
<dbReference type="Pfam" id="PF00698">
    <property type="entry name" value="Acyl_transf_1"/>
    <property type="match status" value="1"/>
</dbReference>
<dbReference type="GO" id="GO:0004314">
    <property type="term" value="F:[acyl-carrier-protein] S-malonyltransferase activity"/>
    <property type="evidence" value="ECO:0007669"/>
    <property type="project" value="UniProtKB-EC"/>
</dbReference>
<evidence type="ECO:0000256" key="2">
    <source>
        <dbReference type="ARBA" id="ARBA00022679"/>
    </source>
</evidence>
<name>V5IZI4_9PSED</name>
<evidence type="ECO:0000256" key="3">
    <source>
        <dbReference type="ARBA" id="ARBA00023315"/>
    </source>
</evidence>
<dbReference type="PANTHER" id="PTHR42681">
    <property type="entry name" value="MALONYL-COA-ACYL CARRIER PROTEIN TRANSACYLASE, MITOCHONDRIAL"/>
    <property type="match status" value="1"/>
</dbReference>
<dbReference type="GO" id="GO:0006633">
    <property type="term" value="P:fatty acid biosynthetic process"/>
    <property type="evidence" value="ECO:0007669"/>
    <property type="project" value="TreeGrafter"/>
</dbReference>
<reference evidence="6" key="1">
    <citation type="submission" date="2011-11" db="EMBL/GenBank/DDBJ databases">
        <title>Spiruchostatin biosynthetic gene cluster in Pseudomonas sp. Q71576.</title>
        <authorList>
            <person name="Potharla V.Y."/>
            <person name="Wang C."/>
            <person name="Cheng Y.-Q."/>
        </authorList>
    </citation>
    <scope>NUCLEOTIDE SEQUENCE</scope>
    <source>
        <strain evidence="6">Q71576</strain>
    </source>
</reference>
<dbReference type="NCBIfam" id="TIGR00128">
    <property type="entry name" value="fabD"/>
    <property type="match status" value="1"/>
</dbReference>
<comment type="catalytic activity">
    <reaction evidence="4">
        <text>holo-[ACP] + malonyl-CoA = malonyl-[ACP] + CoA</text>
        <dbReference type="Rhea" id="RHEA:41792"/>
        <dbReference type="Rhea" id="RHEA-COMP:9623"/>
        <dbReference type="Rhea" id="RHEA-COMP:9685"/>
        <dbReference type="ChEBI" id="CHEBI:57287"/>
        <dbReference type="ChEBI" id="CHEBI:57384"/>
        <dbReference type="ChEBI" id="CHEBI:64479"/>
        <dbReference type="ChEBI" id="CHEBI:78449"/>
        <dbReference type="EC" id="2.3.1.39"/>
    </reaction>
</comment>
<feature type="domain" description="Malonyl-CoA:ACP transacylase (MAT)" evidence="5">
    <location>
        <begin position="6"/>
        <end position="306"/>
    </location>
</feature>
<dbReference type="InterPro" id="IPR014043">
    <property type="entry name" value="Acyl_transferase_dom"/>
</dbReference>
<dbReference type="Gene3D" id="3.30.70.250">
    <property type="entry name" value="Malonyl-CoA ACP transacylase, ACP-binding"/>
    <property type="match status" value="1"/>
</dbReference>
<dbReference type="SUPFAM" id="SSF55048">
    <property type="entry name" value="Probable ACP-binding domain of malonyl-CoA ACP transacylase"/>
    <property type="match status" value="1"/>
</dbReference>
<organism evidence="6">
    <name type="scientific">Pseudomonas sp. Q71576</name>
    <dbReference type="NCBI Taxonomy" id="1231908"/>
    <lineage>
        <taxon>Bacteria</taxon>
        <taxon>Pseudomonadati</taxon>
        <taxon>Pseudomonadota</taxon>
        <taxon>Gammaproteobacteria</taxon>
        <taxon>Pseudomonadales</taxon>
        <taxon>Pseudomonadaceae</taxon>
        <taxon>Pseudomonas</taxon>
    </lineage>
</organism>
<dbReference type="InterPro" id="IPR050858">
    <property type="entry name" value="Mal-CoA-ACP_Trans/PKS_FabD"/>
</dbReference>
<keyword evidence="2 6" id="KW-0808">Transferase</keyword>
<evidence type="ECO:0000313" key="6">
    <source>
        <dbReference type="EMBL" id="AFR69341.1"/>
    </source>
</evidence>
<evidence type="ECO:0000259" key="5">
    <source>
        <dbReference type="SMART" id="SM00827"/>
    </source>
</evidence>
<evidence type="ECO:0000256" key="4">
    <source>
        <dbReference type="ARBA" id="ARBA00048462"/>
    </source>
</evidence>
<dbReference type="InterPro" id="IPR001227">
    <property type="entry name" value="Ac_transferase_dom_sf"/>
</dbReference>
<dbReference type="AlphaFoldDB" id="V5IZI4"/>
<proteinExistence type="predicted"/>
<dbReference type="SUPFAM" id="SSF52151">
    <property type="entry name" value="FabD/lysophospholipase-like"/>
    <property type="match status" value="1"/>
</dbReference>
<dbReference type="GO" id="GO:0005829">
    <property type="term" value="C:cytosol"/>
    <property type="evidence" value="ECO:0007669"/>
    <property type="project" value="TreeGrafter"/>
</dbReference>
<accession>V5IZI4</accession>
<dbReference type="InterPro" id="IPR016036">
    <property type="entry name" value="Malonyl_transacylase_ACP-bd"/>
</dbReference>
<dbReference type="SMART" id="SM00827">
    <property type="entry name" value="PKS_AT"/>
    <property type="match status" value="1"/>
</dbReference>
<dbReference type="Gene3D" id="3.40.366.10">
    <property type="entry name" value="Malonyl-Coenzyme A Acyl Carrier Protein, domain 2"/>
    <property type="match status" value="1"/>
</dbReference>
<gene>
    <name evidence="6" type="primary">spiP</name>
</gene>
<dbReference type="PANTHER" id="PTHR42681:SF1">
    <property type="entry name" value="MALONYL-COA-ACYL CARRIER PROTEIN TRANSACYLASE, MITOCHONDRIAL"/>
    <property type="match status" value="1"/>
</dbReference>
<protein>
    <recommendedName>
        <fullName evidence="1">[acyl-carrier-protein] S-malonyltransferase</fullName>
        <ecNumber evidence="1">2.3.1.39</ecNumber>
    </recommendedName>
</protein>
<dbReference type="EMBL" id="JQ045344">
    <property type="protein sequence ID" value="AFR69341.1"/>
    <property type="molecule type" value="Genomic_DNA"/>
</dbReference>
<dbReference type="InterPro" id="IPR016035">
    <property type="entry name" value="Acyl_Trfase/lysoPLipase"/>
</dbReference>
<dbReference type="InterPro" id="IPR004410">
    <property type="entry name" value="Malonyl_CoA-ACP_transAc_FabD"/>
</dbReference>
<dbReference type="EC" id="2.3.1.39" evidence="1"/>
<evidence type="ECO:0000256" key="1">
    <source>
        <dbReference type="ARBA" id="ARBA00013258"/>
    </source>
</evidence>
<sequence length="380" mass="41222">MITTFMFPGQGSQAKGMGAGLFDRFKELSAQADRVLGYSIKELCLVDPGGRLSLTQFTQPALYVVNALTYYARLEDDATPADFVVGHSLGEFNALLAAGCFDFETGLQLVKKRGELMGQISGGAMAAILNANKNDIELTLARSGLDDIGVANYNTPSQFVISGPVEQIEASEALFQNAPMRYLRLNTSGAFHSKLMQPAADVFAAFLDAFTFVSPIIPVFANFSARPYESNQIADGLAKQMASPVRWCESVQHLLEFAAGSGQEASFEELGHGEVLTRLVHAIRRQTPVAENRVVSDASALDKRGQPNLLPVLGTQTSSAHEKVTAWNLNCPVGTKVRSLLIDYPSLETCTEAMVLFGHRPVVYMKGYNGYFDIDEVMGV</sequence>